<evidence type="ECO:0000256" key="11">
    <source>
        <dbReference type="SAM" id="MobiDB-lite"/>
    </source>
</evidence>
<evidence type="ECO:0000256" key="6">
    <source>
        <dbReference type="ARBA" id="ARBA00022692"/>
    </source>
</evidence>
<evidence type="ECO:0008006" key="14">
    <source>
        <dbReference type="Google" id="ProtNLM"/>
    </source>
</evidence>
<dbReference type="InterPro" id="IPR053290">
    <property type="entry name" value="TSET_complex_member"/>
</dbReference>
<gene>
    <name evidence="12" type="ORF">AARE701A_LOCUS16061</name>
</gene>
<evidence type="ECO:0000313" key="12">
    <source>
        <dbReference type="EMBL" id="CAE6119095.1"/>
    </source>
</evidence>
<evidence type="ECO:0000256" key="10">
    <source>
        <dbReference type="PROSITE-ProRule" id="PRU00221"/>
    </source>
</evidence>
<keyword evidence="5" id="KW-0934">Plastid</keyword>
<feature type="compositionally biased region" description="Gly residues" evidence="11">
    <location>
        <begin position="1467"/>
        <end position="1484"/>
    </location>
</feature>
<dbReference type="Proteomes" id="UP000682877">
    <property type="component" value="Chromosome 6"/>
</dbReference>
<dbReference type="InterPro" id="IPR001680">
    <property type="entry name" value="WD40_rpt"/>
</dbReference>
<sequence length="1870" mass="201788">MLRARAFRQTNGKIVKIQVHPTHPWLVTADDSDHVSVWNWEHRQVIYELKAGGVDERRLVGAKLEKLAEGESDYKAKPTEAIRGGSVKQVKFYDDDVRYWQLWRNRSAAAESPSAVNHLTSAFTSPAPSTKGRHFLVICCENKAIFLDLVTMRGRDVPKQELDNKSLLCMEFLTRSSGGEGPLVAFGSTDGVIRVLSMITWKLARRYTGGHKGSIYCLMNFMASSGEALLVSGGSDGLLVLWSADNGTDSRELVPKLSLKAHDGGVVAVELSRVSGSAPQLITIGADKTLAIWDTMTFKELRRIKPVPKLACHSVASWCHPRAPNLDILTCVKDSHIWSIEHPTYSALTRPLCELSSLVPPQVLATHRKLRVYCMVAHPLQPHLVATGTNVGIIVSEFDPRAIPSAAPLPALPGSRENSAIYILGRELKLLNFQLSNSANPSLGNNSALSESGLSKGDPGEQLTVKQTKKQIVAPVPHDSYSVLSVSSSGKYVAVVWPDILYFSIYKVSDWSIVDSGSARLLAWDTCRDRFAILESVLPQRMPIIPKGGSSRKAKEAAAAAAQAAAAASAASSASVQVRILLDDGTSNILMRSVGGRSEPVIGLHGGALLGIGYRTSRRISPVAATAISTIQSMPLSGFGNSNVSSFSSYDDGFSSQKSAESAPLNYQLYSWENFEPVGGMLPQPEWTAWDQTVEYCAFAYQQYMVISSLRPQYRYLGDVAIAHATGAVWHRRQLFVATPTTIECVFVDAGVSEIDIETRKMKEEMKLKEAQARAVAEHGELALITVEGSQAAKQERISLRPPMLQVVRLASFQNAPSVPPFLSLPRQSRGDSDDVMDERRINEVAVGGGGVSVAVTRFPVEQKRPVGPLVVAGVRDGVLWLIDRYMCAHAISLNHPGIRCRCLAAYGDAVSAVKWASRLGREHHDDLAQFMLGMGYATEALHLPGISKRLEFDLAMQSNDLKRALHCLLTMSNSKDIGQDGVGLDLSDILSLTATKKEDVVEAVEGIVKFAKEFLDLIDAADATGHADIAREALKRLATAGSVKGALQGHELRGLSLRLANHGELTRLSGLINNLISIGLGRESAFSAAVLGDNALMEKAWQDTGMLAEAVLHAHAHGRPTLKNLVQAWNKTLQKEVEQAPSSKTDAASAFLASLEDPKLTSLSDASRKPPIEILPPGMSSIFASITAPKKPLLTQKTAQPEVAKPLALEEPAKPLAIEAPPSSEAPQTDSAPETAAAAESPAPEIAAVAESPAPETAAVAESPASETAAAPVDGPVTETVSEPPPVEEETSLEDKSDPSSTPNTETAAGTENTSQTTTTPETVTRAPPETVTTAPPPETVTTTVNPTENAATERRSVVAPKPLSPLKPCLPIPRPLVTLPCKLRRGFVRASSSFLVDDSVSGLERCLQLPSGVELAPSSSGSFSASTQMCPVMKGKFGSVGAVTLEKGKLDMTQKISETSPEIATGGGGGNIGKSINNGGGDGGDDNGDDDDYFDEFDDGDEGDDDGLFRRRMFLAEIFDRKFVDAVLNEWQKTMMDLPAGLRQAYEMGLVSSAQMVKFLAINARPTTTRMISRALPQGLSRAFVGRMLADPAFLYKLLLEQAATVGCSVWWEVKNRKNRLKEEWDLALINVLTVSACNAAAVWLLAPCRSYGNTFRFDLQNTLQKLPNNLFEMSYPLREFDLQKRFHSLFYKAAELSILGLAAGTIQGSLSNFLAGKKKNRVSVTVPSISTNALGYGAFLGIYANLRYQLLCGFERGVSSHFDVIGVALFFGTALRIMNVQLGEKSRQVWLGVEADPLAQSDDLLAKAYNRPSEEAVAKPSSRWFISKNAIVSGLLGKKQEDSVSDPPPPKARRKRIVRKKVAASAS</sequence>
<feature type="region of interest" description="Disordered" evidence="11">
    <location>
        <begin position="1219"/>
        <end position="1361"/>
    </location>
</feature>
<feature type="compositionally biased region" description="Acidic residues" evidence="11">
    <location>
        <begin position="1485"/>
        <end position="1503"/>
    </location>
</feature>
<dbReference type="Pfam" id="PF11891">
    <property type="entry name" value="RETICULATA-like"/>
    <property type="match status" value="1"/>
</dbReference>
<keyword evidence="4" id="KW-0150">Chloroplast</keyword>
<comment type="similarity">
    <text evidence="2">Belongs to the RETICULATA family.</text>
</comment>
<keyword evidence="3" id="KW-0217">Developmental protein</keyword>
<dbReference type="FunFam" id="2.130.10.10:FF:001913">
    <property type="entry name" value="Transducin/WD40 repeat-like superfamily protein"/>
    <property type="match status" value="1"/>
</dbReference>
<evidence type="ECO:0000256" key="5">
    <source>
        <dbReference type="ARBA" id="ARBA00022640"/>
    </source>
</evidence>
<keyword evidence="7" id="KW-0809">Transit peptide</keyword>
<accession>A0A8S2ASV7</accession>
<keyword evidence="9" id="KW-0472">Membrane</keyword>
<dbReference type="PANTHER" id="PTHR45521:SF2">
    <property type="entry name" value="TRANSDUCIN_WD40 REPEAT-LIKE SUPERFAMILY PROTEIN"/>
    <property type="match status" value="1"/>
</dbReference>
<dbReference type="PROSITE" id="PS50082">
    <property type="entry name" value="WD_REPEATS_2"/>
    <property type="match status" value="1"/>
</dbReference>
<keyword evidence="13" id="KW-1185">Reference proteome</keyword>
<dbReference type="SUPFAM" id="SSF50978">
    <property type="entry name" value="WD40 repeat-like"/>
    <property type="match status" value="1"/>
</dbReference>
<proteinExistence type="inferred from homology"/>
<evidence type="ECO:0000256" key="1">
    <source>
        <dbReference type="ARBA" id="ARBA00004508"/>
    </source>
</evidence>
<dbReference type="InterPro" id="IPR036322">
    <property type="entry name" value="WD40_repeat_dom_sf"/>
</dbReference>
<keyword evidence="8" id="KW-1133">Transmembrane helix</keyword>
<evidence type="ECO:0000256" key="8">
    <source>
        <dbReference type="ARBA" id="ARBA00022989"/>
    </source>
</evidence>
<name>A0A8S2ASV7_ARAAE</name>
<evidence type="ECO:0000256" key="3">
    <source>
        <dbReference type="ARBA" id="ARBA00022473"/>
    </source>
</evidence>
<evidence type="ECO:0000256" key="9">
    <source>
        <dbReference type="ARBA" id="ARBA00023136"/>
    </source>
</evidence>
<feature type="compositionally biased region" description="Low complexity" evidence="11">
    <location>
        <begin position="1232"/>
        <end position="1283"/>
    </location>
</feature>
<dbReference type="Gene3D" id="1.25.40.470">
    <property type="match status" value="1"/>
</dbReference>
<feature type="repeat" description="WD" evidence="10">
    <location>
        <begin position="259"/>
        <end position="303"/>
    </location>
</feature>
<dbReference type="Pfam" id="PF00400">
    <property type="entry name" value="WD40"/>
    <property type="match status" value="1"/>
</dbReference>
<feature type="region of interest" description="Disordered" evidence="11">
    <location>
        <begin position="1841"/>
        <end position="1870"/>
    </location>
</feature>
<dbReference type="PANTHER" id="PTHR45521">
    <property type="entry name" value="TSET COMPLEX MEMBER TSTF"/>
    <property type="match status" value="1"/>
</dbReference>
<dbReference type="InterPro" id="IPR015943">
    <property type="entry name" value="WD40/YVTN_repeat-like_dom_sf"/>
</dbReference>
<reference evidence="12" key="1">
    <citation type="submission" date="2021-01" db="EMBL/GenBank/DDBJ databases">
        <authorList>
            <person name="Bezrukov I."/>
        </authorList>
    </citation>
    <scope>NUCLEOTIDE SEQUENCE</scope>
</reference>
<evidence type="ECO:0000256" key="7">
    <source>
        <dbReference type="ARBA" id="ARBA00022946"/>
    </source>
</evidence>
<evidence type="ECO:0000256" key="2">
    <source>
        <dbReference type="ARBA" id="ARBA00010793"/>
    </source>
</evidence>
<feature type="compositionally biased region" description="Low complexity" evidence="11">
    <location>
        <begin position="1308"/>
        <end position="1352"/>
    </location>
</feature>
<keyword evidence="6" id="KW-0812">Transmembrane</keyword>
<protein>
    <recommendedName>
        <fullName evidence="14">Transducin/WD40 repeat-like superfamily protein</fullName>
    </recommendedName>
</protein>
<dbReference type="SMART" id="SM00320">
    <property type="entry name" value="WD40"/>
    <property type="match status" value="4"/>
</dbReference>
<dbReference type="GO" id="GO:0031969">
    <property type="term" value="C:chloroplast membrane"/>
    <property type="evidence" value="ECO:0007669"/>
    <property type="project" value="UniProtKB-SubCell"/>
</dbReference>
<organism evidence="12 13">
    <name type="scientific">Arabidopsis arenosa</name>
    <name type="common">Sand rock-cress</name>
    <name type="synonym">Cardaminopsis arenosa</name>
    <dbReference type="NCBI Taxonomy" id="38785"/>
    <lineage>
        <taxon>Eukaryota</taxon>
        <taxon>Viridiplantae</taxon>
        <taxon>Streptophyta</taxon>
        <taxon>Embryophyta</taxon>
        <taxon>Tracheophyta</taxon>
        <taxon>Spermatophyta</taxon>
        <taxon>Magnoliopsida</taxon>
        <taxon>eudicotyledons</taxon>
        <taxon>Gunneridae</taxon>
        <taxon>Pentapetalae</taxon>
        <taxon>rosids</taxon>
        <taxon>malvids</taxon>
        <taxon>Brassicales</taxon>
        <taxon>Brassicaceae</taxon>
        <taxon>Camelineae</taxon>
        <taxon>Arabidopsis</taxon>
    </lineage>
</organism>
<feature type="region of interest" description="Disordered" evidence="11">
    <location>
        <begin position="1462"/>
        <end position="1503"/>
    </location>
</feature>
<dbReference type="Gene3D" id="2.130.10.10">
    <property type="entry name" value="YVTN repeat-like/Quinoprotein amine dehydrogenase"/>
    <property type="match status" value="2"/>
</dbReference>
<dbReference type="EMBL" id="LR999456">
    <property type="protein sequence ID" value="CAE6119095.1"/>
    <property type="molecule type" value="Genomic_DNA"/>
</dbReference>
<evidence type="ECO:0000256" key="4">
    <source>
        <dbReference type="ARBA" id="ARBA00022528"/>
    </source>
</evidence>
<keyword evidence="10" id="KW-0853">WD repeat</keyword>
<dbReference type="InterPro" id="IPR021825">
    <property type="entry name" value="RETICULATA-related"/>
</dbReference>
<comment type="subcellular location">
    <subcellularLocation>
        <location evidence="1">Plastid</location>
        <location evidence="1">Chloroplast membrane</location>
        <topology evidence="1">Multi-pass membrane protein</topology>
    </subcellularLocation>
</comment>
<evidence type="ECO:0000313" key="13">
    <source>
        <dbReference type="Proteomes" id="UP000682877"/>
    </source>
</evidence>
<feature type="compositionally biased region" description="Basic residues" evidence="11">
    <location>
        <begin position="1854"/>
        <end position="1870"/>
    </location>
</feature>